<gene>
    <name evidence="2" type="ORF">JHX87_16460</name>
</gene>
<dbReference type="Proteomes" id="UP001219349">
    <property type="component" value="Chromosome"/>
</dbReference>
<name>A0ABY7SQE7_9RHOB</name>
<dbReference type="CDD" id="cd05379">
    <property type="entry name" value="CAP_bacterial"/>
    <property type="match status" value="1"/>
</dbReference>
<accession>A0ABY7SQE7</accession>
<dbReference type="PANTHER" id="PTHR31157">
    <property type="entry name" value="SCP DOMAIN-CONTAINING PROTEIN"/>
    <property type="match status" value="1"/>
</dbReference>
<dbReference type="SUPFAM" id="SSF55797">
    <property type="entry name" value="PR-1-like"/>
    <property type="match status" value="1"/>
</dbReference>
<dbReference type="InterPro" id="IPR014044">
    <property type="entry name" value="CAP_dom"/>
</dbReference>
<protein>
    <submittedName>
        <fullName evidence="2">CAP domain-containing protein</fullName>
    </submittedName>
</protein>
<proteinExistence type="predicted"/>
<dbReference type="Gene3D" id="3.40.33.10">
    <property type="entry name" value="CAP"/>
    <property type="match status" value="1"/>
</dbReference>
<dbReference type="Pfam" id="PF00188">
    <property type="entry name" value="CAP"/>
    <property type="match status" value="1"/>
</dbReference>
<dbReference type="PANTHER" id="PTHR31157:SF1">
    <property type="entry name" value="SCP DOMAIN-CONTAINING PROTEIN"/>
    <property type="match status" value="1"/>
</dbReference>
<organism evidence="2 3">
    <name type="scientific">Paracoccus fistulariae</name>
    <dbReference type="NCBI Taxonomy" id="658446"/>
    <lineage>
        <taxon>Bacteria</taxon>
        <taxon>Pseudomonadati</taxon>
        <taxon>Pseudomonadota</taxon>
        <taxon>Alphaproteobacteria</taxon>
        <taxon>Rhodobacterales</taxon>
        <taxon>Paracoccaceae</taxon>
        <taxon>Paracoccus</taxon>
    </lineage>
</organism>
<keyword evidence="3" id="KW-1185">Reference proteome</keyword>
<reference evidence="2 3" key="1">
    <citation type="submission" date="2021-01" db="EMBL/GenBank/DDBJ databases">
        <title>Biogeographic distribution of Paracoccus.</title>
        <authorList>
            <person name="Hollensteiner J."/>
            <person name="Leineberger J."/>
            <person name="Brinkhoff T."/>
            <person name="Daniel R."/>
        </authorList>
    </citation>
    <scope>NUCLEOTIDE SEQUENCE [LARGE SCALE GENOMIC DNA]</scope>
    <source>
        <strain evidence="2 3">KCTC 22803</strain>
    </source>
</reference>
<feature type="domain" description="SCP" evidence="1">
    <location>
        <begin position="52"/>
        <end position="168"/>
    </location>
</feature>
<evidence type="ECO:0000313" key="2">
    <source>
        <dbReference type="EMBL" id="WCR09114.1"/>
    </source>
</evidence>
<dbReference type="InterPro" id="IPR035940">
    <property type="entry name" value="CAP_sf"/>
</dbReference>
<sequence>MGCLVLLTACAKTTSYTSTKSPVRDPYAVQAIAPGDATCLKTSTAENRHGARATNAMRSRAGLPPVRANTLLAKVAAAHACDMAKRGRMTHLGTRTSGPGERVKRAGYRPMVTAENIAAGPFSQPRVLREWNISSGHRDNIMIPQVSEYGIGRAIGSDGRTRFWTAVYAAPK</sequence>
<evidence type="ECO:0000259" key="1">
    <source>
        <dbReference type="Pfam" id="PF00188"/>
    </source>
</evidence>
<dbReference type="EMBL" id="CP067136">
    <property type="protein sequence ID" value="WCR09114.1"/>
    <property type="molecule type" value="Genomic_DNA"/>
</dbReference>
<evidence type="ECO:0000313" key="3">
    <source>
        <dbReference type="Proteomes" id="UP001219349"/>
    </source>
</evidence>